<evidence type="ECO:0000256" key="2">
    <source>
        <dbReference type="ARBA" id="ARBA00022630"/>
    </source>
</evidence>
<keyword evidence="2" id="KW-0285">Flavoprotein</keyword>
<dbReference type="InterPro" id="IPR002938">
    <property type="entry name" value="FAD-bd"/>
</dbReference>
<keyword evidence="3" id="KW-0274">FAD</keyword>
<dbReference type="AlphaFoldDB" id="A0A132BA29"/>
<dbReference type="Pfam" id="PF01494">
    <property type="entry name" value="FAD_binding_3"/>
    <property type="match status" value="1"/>
</dbReference>
<accession>A0A132BA29</accession>
<dbReference type="PRINTS" id="PR00420">
    <property type="entry name" value="RNGMNOXGNASE"/>
</dbReference>
<keyword evidence="9" id="KW-1185">Reference proteome</keyword>
<evidence type="ECO:0000256" key="5">
    <source>
        <dbReference type="ARBA" id="ARBA00023033"/>
    </source>
</evidence>
<feature type="region of interest" description="Disordered" evidence="6">
    <location>
        <begin position="358"/>
        <end position="392"/>
    </location>
</feature>
<dbReference type="InParanoid" id="A0A132BA29"/>
<dbReference type="GeneID" id="28827610"/>
<dbReference type="SUPFAM" id="SSF51905">
    <property type="entry name" value="FAD/NAD(P)-binding domain"/>
    <property type="match status" value="1"/>
</dbReference>
<dbReference type="GO" id="GO:0071949">
    <property type="term" value="F:FAD binding"/>
    <property type="evidence" value="ECO:0007669"/>
    <property type="project" value="InterPro"/>
</dbReference>
<name>A0A132BA29_MOLSC</name>
<organism evidence="8 9">
    <name type="scientific">Mollisia scopiformis</name>
    <name type="common">Conifer needle endophyte fungus</name>
    <name type="synonym">Phialocephala scopiformis</name>
    <dbReference type="NCBI Taxonomy" id="149040"/>
    <lineage>
        <taxon>Eukaryota</taxon>
        <taxon>Fungi</taxon>
        <taxon>Dikarya</taxon>
        <taxon>Ascomycota</taxon>
        <taxon>Pezizomycotina</taxon>
        <taxon>Leotiomycetes</taxon>
        <taxon>Helotiales</taxon>
        <taxon>Mollisiaceae</taxon>
        <taxon>Mollisia</taxon>
    </lineage>
</organism>
<keyword evidence="4" id="KW-0560">Oxidoreductase</keyword>
<protein>
    <submittedName>
        <fullName evidence="8">FAD/NAD(P)-binding domain-containing protein</fullName>
    </submittedName>
</protein>
<comment type="similarity">
    <text evidence="1">Belongs to the paxM FAD-dependent monooxygenase family.</text>
</comment>
<dbReference type="Gene3D" id="3.50.50.60">
    <property type="entry name" value="FAD/NAD(P)-binding domain"/>
    <property type="match status" value="1"/>
</dbReference>
<dbReference type="InterPro" id="IPR050493">
    <property type="entry name" value="FAD-dep_Monooxygenase_BioMet"/>
</dbReference>
<dbReference type="EMBL" id="KQ947432">
    <property type="protein sequence ID" value="KUJ09262.1"/>
    <property type="molecule type" value="Genomic_DNA"/>
</dbReference>
<dbReference type="RefSeq" id="XP_018063617.1">
    <property type="nucleotide sequence ID" value="XM_018217884.1"/>
</dbReference>
<proteinExistence type="inferred from homology"/>
<dbReference type="KEGG" id="psco:LY89DRAFT_711145"/>
<evidence type="ECO:0000256" key="6">
    <source>
        <dbReference type="SAM" id="MobiDB-lite"/>
    </source>
</evidence>
<feature type="domain" description="FAD-binding" evidence="7">
    <location>
        <begin position="6"/>
        <end position="344"/>
    </location>
</feature>
<evidence type="ECO:0000313" key="8">
    <source>
        <dbReference type="EMBL" id="KUJ09262.1"/>
    </source>
</evidence>
<dbReference type="GO" id="GO:0004497">
    <property type="term" value="F:monooxygenase activity"/>
    <property type="evidence" value="ECO:0007669"/>
    <property type="project" value="UniProtKB-KW"/>
</dbReference>
<gene>
    <name evidence="8" type="ORF">LY89DRAFT_711145</name>
</gene>
<dbReference type="OrthoDB" id="16820at2759"/>
<dbReference type="InterPro" id="IPR036188">
    <property type="entry name" value="FAD/NAD-bd_sf"/>
</dbReference>
<dbReference type="PANTHER" id="PTHR13789">
    <property type="entry name" value="MONOOXYGENASE"/>
    <property type="match status" value="1"/>
</dbReference>
<keyword evidence="5" id="KW-0503">Monooxygenase</keyword>
<sequence length="427" mass="46800">MGKKLNIVVCGAGLAGLGAAIALRRKGHDVNVLESTSELTEVGAGIQIPPNSSRILISWGLEDKFAEKVVWPGRMQMRRYATGEILRLQEVNPFMSDTYGYPYWLIHRADYQKILYDAAKEAGVHFSLGCHVESVDEHGPAIFLRDGRQLEADLIVGADGIRSKIRKSILGNNDPGPEDSPNCAYRATIPADVMNSDPALATLMSDPNGNLWTGPGGHVMAYPIKNATLYNLVMSHPGKASIGKKIHEKWDKVLQKVLTHVDHCLKWKLAYIPPLNTWVSESGKVVIIGDAAHGMLPYMAQGAAVSIEDAAALAEAVSRARSNDDLLHLLKAFETVRKPRCEDISRSKHVNAVVWHLPDGPEQEKGDATSKAKMRKKLEKDKEAGITGGMEGKWNDEATMPGLFGYDAVKEMNVYLDSFASSHDTRL</sequence>
<evidence type="ECO:0000256" key="4">
    <source>
        <dbReference type="ARBA" id="ARBA00023002"/>
    </source>
</evidence>
<dbReference type="SUPFAM" id="SSF54373">
    <property type="entry name" value="FAD-linked reductases, C-terminal domain"/>
    <property type="match status" value="1"/>
</dbReference>
<evidence type="ECO:0000256" key="1">
    <source>
        <dbReference type="ARBA" id="ARBA00007992"/>
    </source>
</evidence>
<evidence type="ECO:0000313" key="9">
    <source>
        <dbReference type="Proteomes" id="UP000070700"/>
    </source>
</evidence>
<evidence type="ECO:0000256" key="3">
    <source>
        <dbReference type="ARBA" id="ARBA00022827"/>
    </source>
</evidence>
<dbReference type="PANTHER" id="PTHR13789:SF147">
    <property type="entry name" value="PUTATIVE (AFU_ORTHOLOGUE AFUA_2G01950)-RELATED"/>
    <property type="match status" value="1"/>
</dbReference>
<evidence type="ECO:0000259" key="7">
    <source>
        <dbReference type="Pfam" id="PF01494"/>
    </source>
</evidence>
<dbReference type="Proteomes" id="UP000070700">
    <property type="component" value="Unassembled WGS sequence"/>
</dbReference>
<reference evidence="8 9" key="1">
    <citation type="submission" date="2015-10" db="EMBL/GenBank/DDBJ databases">
        <title>Full genome of DAOMC 229536 Phialocephala scopiformis, a fungal endophyte of spruce producing the potent anti-insectan compound rugulosin.</title>
        <authorList>
            <consortium name="DOE Joint Genome Institute"/>
            <person name="Walker A.K."/>
            <person name="Frasz S.L."/>
            <person name="Seifert K.A."/>
            <person name="Miller J.D."/>
            <person name="Mondo S.J."/>
            <person name="Labutti K."/>
            <person name="Lipzen A."/>
            <person name="Dockter R."/>
            <person name="Kennedy M."/>
            <person name="Grigoriev I.V."/>
            <person name="Spatafora J.W."/>
        </authorList>
    </citation>
    <scope>NUCLEOTIDE SEQUENCE [LARGE SCALE GENOMIC DNA]</scope>
    <source>
        <strain evidence="8 9">CBS 120377</strain>
    </source>
</reference>